<sequence length="82" mass="9180">MENGMNLSLNCKSVPSPRRGEITLCVALENGLAAAVISPSSLPGRQLLPNQEASFPTRFDHAFLVMERESRERKQWDIKLLI</sequence>
<name>A0A8X6Q302_NEPPI</name>
<evidence type="ECO:0000313" key="1">
    <source>
        <dbReference type="EMBL" id="GFU03770.1"/>
    </source>
</evidence>
<reference evidence="1" key="1">
    <citation type="submission" date="2020-08" db="EMBL/GenBank/DDBJ databases">
        <title>Multicomponent nature underlies the extraordinary mechanical properties of spider dragline silk.</title>
        <authorList>
            <person name="Kono N."/>
            <person name="Nakamura H."/>
            <person name="Mori M."/>
            <person name="Yoshida Y."/>
            <person name="Ohtoshi R."/>
            <person name="Malay A.D."/>
            <person name="Moran D.A.P."/>
            <person name="Tomita M."/>
            <person name="Numata K."/>
            <person name="Arakawa K."/>
        </authorList>
    </citation>
    <scope>NUCLEOTIDE SEQUENCE</scope>
</reference>
<proteinExistence type="predicted"/>
<dbReference type="AlphaFoldDB" id="A0A8X6Q302"/>
<dbReference type="Proteomes" id="UP000887013">
    <property type="component" value="Unassembled WGS sequence"/>
</dbReference>
<protein>
    <submittedName>
        <fullName evidence="1">Uncharacterized protein</fullName>
    </submittedName>
</protein>
<evidence type="ECO:0000313" key="2">
    <source>
        <dbReference type="Proteomes" id="UP000887013"/>
    </source>
</evidence>
<accession>A0A8X6Q302</accession>
<keyword evidence="2" id="KW-1185">Reference proteome</keyword>
<dbReference type="EMBL" id="BMAW01027736">
    <property type="protein sequence ID" value="GFU03770.1"/>
    <property type="molecule type" value="Genomic_DNA"/>
</dbReference>
<gene>
    <name evidence="1" type="ORF">NPIL_78981</name>
</gene>
<organism evidence="1 2">
    <name type="scientific">Nephila pilipes</name>
    <name type="common">Giant wood spider</name>
    <name type="synonym">Nephila maculata</name>
    <dbReference type="NCBI Taxonomy" id="299642"/>
    <lineage>
        <taxon>Eukaryota</taxon>
        <taxon>Metazoa</taxon>
        <taxon>Ecdysozoa</taxon>
        <taxon>Arthropoda</taxon>
        <taxon>Chelicerata</taxon>
        <taxon>Arachnida</taxon>
        <taxon>Araneae</taxon>
        <taxon>Araneomorphae</taxon>
        <taxon>Entelegynae</taxon>
        <taxon>Araneoidea</taxon>
        <taxon>Nephilidae</taxon>
        <taxon>Nephila</taxon>
    </lineage>
</organism>
<comment type="caution">
    <text evidence="1">The sequence shown here is derived from an EMBL/GenBank/DDBJ whole genome shotgun (WGS) entry which is preliminary data.</text>
</comment>